<comment type="similarity">
    <text evidence="1">Belongs to the IlvD/Edd family.</text>
</comment>
<dbReference type="EMBL" id="MLJW01000180">
    <property type="protein sequence ID" value="OIQ94756.1"/>
    <property type="molecule type" value="Genomic_DNA"/>
</dbReference>
<dbReference type="AlphaFoldDB" id="A0A1J5RRP4"/>
<dbReference type="PANTHER" id="PTHR21000">
    <property type="entry name" value="DIHYDROXY-ACID DEHYDRATASE DAD"/>
    <property type="match status" value="1"/>
</dbReference>
<dbReference type="GO" id="GO:0004160">
    <property type="term" value="F:dihydroxy-acid dehydratase activity"/>
    <property type="evidence" value="ECO:0007669"/>
    <property type="project" value="UniProtKB-EC"/>
</dbReference>
<dbReference type="Gene3D" id="3.50.30.80">
    <property type="entry name" value="IlvD/EDD C-terminal domain-like"/>
    <property type="match status" value="1"/>
</dbReference>
<dbReference type="EC" id="4.2.1.9" evidence="5"/>
<dbReference type="PROSITE" id="PS00886">
    <property type="entry name" value="ILVD_EDD_1"/>
    <property type="match status" value="1"/>
</dbReference>
<dbReference type="InterPro" id="IPR056740">
    <property type="entry name" value="ILV_EDD_C"/>
</dbReference>
<comment type="caution">
    <text evidence="5">The sequence shown here is derived from an EMBL/GenBank/DDBJ whole genome shotgun (WGS) entry which is preliminary data.</text>
</comment>
<feature type="domain" description="Dihydroxy-acid/6-phosphogluconate dehydratase N-terminal" evidence="3">
    <location>
        <begin position="35"/>
        <end position="351"/>
    </location>
</feature>
<reference evidence="5" key="1">
    <citation type="submission" date="2016-10" db="EMBL/GenBank/DDBJ databases">
        <title>Sequence of Gallionella enrichment culture.</title>
        <authorList>
            <person name="Poehlein A."/>
            <person name="Muehling M."/>
            <person name="Daniel R."/>
        </authorList>
    </citation>
    <scope>NUCLEOTIDE SEQUENCE</scope>
</reference>
<evidence type="ECO:0000259" key="3">
    <source>
        <dbReference type="Pfam" id="PF00920"/>
    </source>
</evidence>
<evidence type="ECO:0000256" key="1">
    <source>
        <dbReference type="ARBA" id="ARBA00006486"/>
    </source>
</evidence>
<evidence type="ECO:0000259" key="4">
    <source>
        <dbReference type="Pfam" id="PF24877"/>
    </source>
</evidence>
<name>A0A1J5RRP4_9ZZZZ</name>
<dbReference type="GO" id="GO:0009082">
    <property type="term" value="P:branched-chain amino acid biosynthetic process"/>
    <property type="evidence" value="ECO:0007669"/>
    <property type="project" value="TreeGrafter"/>
</dbReference>
<accession>A0A1J5RRP4</accession>
<evidence type="ECO:0000313" key="5">
    <source>
        <dbReference type="EMBL" id="OIQ94756.1"/>
    </source>
</evidence>
<keyword evidence="2 5" id="KW-0456">Lyase</keyword>
<proteinExistence type="inferred from homology"/>
<dbReference type="PANTHER" id="PTHR21000:SF5">
    <property type="entry name" value="DIHYDROXY-ACID DEHYDRATASE, MITOCHONDRIAL"/>
    <property type="match status" value="1"/>
</dbReference>
<dbReference type="InterPro" id="IPR020558">
    <property type="entry name" value="DiOHA_6PGluconate_deHydtase_CS"/>
</dbReference>
<dbReference type="SUPFAM" id="SSF143975">
    <property type="entry name" value="IlvD/EDD N-terminal domain-like"/>
    <property type="match status" value="1"/>
</dbReference>
<dbReference type="SUPFAM" id="SSF52016">
    <property type="entry name" value="LeuD/IlvD-like"/>
    <property type="match status" value="1"/>
</dbReference>
<organism evidence="5">
    <name type="scientific">mine drainage metagenome</name>
    <dbReference type="NCBI Taxonomy" id="410659"/>
    <lineage>
        <taxon>unclassified sequences</taxon>
        <taxon>metagenomes</taxon>
        <taxon>ecological metagenomes</taxon>
    </lineage>
</organism>
<gene>
    <name evidence="5" type="primary">ilvD_8</name>
    <name evidence="5" type="ORF">GALL_233110</name>
</gene>
<dbReference type="Pfam" id="PF00920">
    <property type="entry name" value="ILVD_EDD_N"/>
    <property type="match status" value="1"/>
</dbReference>
<feature type="domain" description="Dihydroxy-acid/6-phosphogluconate dehydratase C-terminal" evidence="4">
    <location>
        <begin position="361"/>
        <end position="552"/>
    </location>
</feature>
<protein>
    <submittedName>
        <fullName evidence="5">Dihydroxy-acid dehydratase</fullName>
        <ecNumber evidence="5">4.2.1.9</ecNumber>
    </submittedName>
</protein>
<dbReference type="InterPro" id="IPR050165">
    <property type="entry name" value="DHAD_IlvD/Edd"/>
</dbReference>
<evidence type="ECO:0000256" key="2">
    <source>
        <dbReference type="ARBA" id="ARBA00023239"/>
    </source>
</evidence>
<dbReference type="InterPro" id="IPR037237">
    <property type="entry name" value="IlvD/EDD_N"/>
</dbReference>
<dbReference type="InterPro" id="IPR000581">
    <property type="entry name" value="ILV_EDD_N"/>
</dbReference>
<sequence length="565" mass="59539">MKRKLRSNFAIGSSFWAVRRAQWRALGLTDADMEKPKIAVVNTSSELAICFSHLDGIAAQVKEAIRAAGGLPFEVRTTAPSDFIHSAGRAGTYILPARDLITNDIEVAVEGAQLDGMICLASCDKTTPGQIMAAARLNLPALMLICGYQPSGQYQGEHVDIEDVFLAAGHHLVGKVSLERLTGMSENAIRGPGVCSGMGTANSMHIVCEALGMALPGSAPVLANSPRMFDFVRRSGERIVAMVEEDLRPRSILTPEAFANAAKTILSLSGSINVIKHLQAIAVEAKCDIDVYALFERYAEVTPVLCAVRPNGDTTIEELEAAGGAQAVMKRLEPLLETSAVTVSGYSVADNLREVVVTDDTIRPLDRPLSTKAPIVIVRGNLAPEGGIVKLGLRYQRKLQVSGRARVYQAPDEAIAAVKAGAVKAGDVVVLRGLGVQGGPGMGMASRVVFAIEGAGLGEEVAVITDGQLSGLVNRGLVVGEVKPEAAVNGPIAAIREGDTIAIDIVARTVDLKISQQELEARLGALAAGSKRAPDGWLSVYQRTVQALSRGATLIAAPRQGPPDQ</sequence>
<dbReference type="Pfam" id="PF24877">
    <property type="entry name" value="ILV_EDD_C"/>
    <property type="match status" value="1"/>
</dbReference>
<dbReference type="InterPro" id="IPR042096">
    <property type="entry name" value="Dihydro-acid_dehy_C"/>
</dbReference>